<dbReference type="EMBL" id="AP027079">
    <property type="protein sequence ID" value="BDU69966.1"/>
    <property type="molecule type" value="Genomic_DNA"/>
</dbReference>
<dbReference type="Proteomes" id="UP001242010">
    <property type="component" value="Chromosome"/>
</dbReference>
<evidence type="ECO:0000313" key="4">
    <source>
        <dbReference type="Proteomes" id="UP001242010"/>
    </source>
</evidence>
<keyword evidence="4" id="KW-1185">Reference proteome</keyword>
<sequence>MLTLLLALTATSNPPAAPSLRATPAAVCPAPGRGSDAGRRETTEQAPQSCCDGCVATTAGDSAQAPGKGTAPKPAARVAPTFTTYLD</sequence>
<dbReference type="RefSeq" id="WP_286353686.1">
    <property type="nucleotide sequence ID" value="NZ_AP027079.1"/>
</dbReference>
<feature type="region of interest" description="Disordered" evidence="1">
    <location>
        <begin position="12"/>
        <end position="49"/>
    </location>
</feature>
<evidence type="ECO:0000256" key="2">
    <source>
        <dbReference type="SAM" id="SignalP"/>
    </source>
</evidence>
<evidence type="ECO:0000313" key="3">
    <source>
        <dbReference type="EMBL" id="BDU69966.1"/>
    </source>
</evidence>
<feature type="region of interest" description="Disordered" evidence="1">
    <location>
        <begin position="61"/>
        <end position="87"/>
    </location>
</feature>
<name>A0ABM8DSD7_9BACT</name>
<proteinExistence type="predicted"/>
<organism evidence="3 4">
    <name type="scientific">Geothrix oryzae</name>
    <dbReference type="NCBI Taxonomy" id="2927975"/>
    <lineage>
        <taxon>Bacteria</taxon>
        <taxon>Pseudomonadati</taxon>
        <taxon>Acidobacteriota</taxon>
        <taxon>Holophagae</taxon>
        <taxon>Holophagales</taxon>
        <taxon>Holophagaceae</taxon>
        <taxon>Geothrix</taxon>
    </lineage>
</organism>
<accession>A0ABM8DSD7</accession>
<feature type="chain" id="PRO_5046490158" description="Secreted protein" evidence="2">
    <location>
        <begin position="17"/>
        <end position="87"/>
    </location>
</feature>
<evidence type="ECO:0000256" key="1">
    <source>
        <dbReference type="SAM" id="MobiDB-lite"/>
    </source>
</evidence>
<feature type="signal peptide" evidence="2">
    <location>
        <begin position="1"/>
        <end position="16"/>
    </location>
</feature>
<reference evidence="4" key="1">
    <citation type="journal article" date="2023" name="Int. J. Syst. Evol. Microbiol.">
        <title>Mesoterricola silvestris gen. nov., sp. nov., Mesoterricola sediminis sp. nov., Geothrix oryzae sp. nov., Geothrix edaphica sp. nov., Geothrix rubra sp. nov., and Geothrix limicola sp. nov., six novel members of Acidobacteriota isolated from soils.</title>
        <authorList>
            <person name="Itoh H."/>
            <person name="Sugisawa Y."/>
            <person name="Mise K."/>
            <person name="Xu Z."/>
            <person name="Kuniyasu M."/>
            <person name="Ushijima N."/>
            <person name="Kawano K."/>
            <person name="Kobayashi E."/>
            <person name="Shiratori Y."/>
            <person name="Masuda Y."/>
            <person name="Senoo K."/>
        </authorList>
    </citation>
    <scope>NUCLEOTIDE SEQUENCE [LARGE SCALE GENOMIC DNA]</scope>
    <source>
        <strain evidence="4">Red222</strain>
    </source>
</reference>
<evidence type="ECO:0008006" key="5">
    <source>
        <dbReference type="Google" id="ProtNLM"/>
    </source>
</evidence>
<gene>
    <name evidence="3" type="ORF">GETHOR_20670</name>
</gene>
<keyword evidence="2" id="KW-0732">Signal</keyword>
<feature type="compositionally biased region" description="Low complexity" evidence="1">
    <location>
        <begin position="63"/>
        <end position="76"/>
    </location>
</feature>
<protein>
    <recommendedName>
        <fullName evidence="5">Secreted protein</fullName>
    </recommendedName>
</protein>